<dbReference type="Proteomes" id="UP000028501">
    <property type="component" value="Chromosome"/>
</dbReference>
<dbReference type="PROSITE" id="PS51374">
    <property type="entry name" value="NDPK_LIKE"/>
    <property type="match status" value="1"/>
</dbReference>
<evidence type="ECO:0000313" key="14">
    <source>
        <dbReference type="Proteomes" id="UP000028501"/>
    </source>
</evidence>
<sequence>MERTFVMVKPDGVQRGLVGEVIGRLERKGLKIVAMKMLWIAREMAENHYAEHREKPFFSALVDYITSGPVVAMVVEGKNAIKVVRTLVGATNPAEAAPGTIRGDFGLDVGRNVVHASDSPQSAEREISLFFSDDEIVNWEKADEDWIYEER</sequence>
<feature type="binding site" evidence="8 9">
    <location>
        <position position="112"/>
    </location>
    <ligand>
        <name>ATP</name>
        <dbReference type="ChEBI" id="CHEBI:30616"/>
    </ligand>
</feature>
<dbReference type="InterPro" id="IPR034907">
    <property type="entry name" value="NDK-like_dom"/>
</dbReference>
<keyword evidence="5 8" id="KW-0547">Nucleotide-binding</keyword>
<keyword evidence="7 8" id="KW-0067">ATP-binding</keyword>
<dbReference type="HOGENOM" id="CLU_060216_6_3_2"/>
<feature type="binding site" evidence="8 9">
    <location>
        <position position="91"/>
    </location>
    <ligand>
        <name>ATP</name>
        <dbReference type="ChEBI" id="CHEBI:30616"/>
    </ligand>
</feature>
<comment type="catalytic activity">
    <reaction evidence="8">
        <text>a ribonucleoside 5'-diphosphate + ATP = a ribonucleoside 5'-triphosphate + ADP</text>
        <dbReference type="Rhea" id="RHEA:18113"/>
        <dbReference type="ChEBI" id="CHEBI:30616"/>
        <dbReference type="ChEBI" id="CHEBI:57930"/>
        <dbReference type="ChEBI" id="CHEBI:61557"/>
        <dbReference type="ChEBI" id="CHEBI:456216"/>
        <dbReference type="EC" id="2.7.4.6"/>
    </reaction>
</comment>
<keyword evidence="8" id="KW-0479">Metal-binding</keyword>
<comment type="cofactor">
    <cofactor evidence="1 8">
        <name>Mg(2+)</name>
        <dbReference type="ChEBI" id="CHEBI:18420"/>
    </cofactor>
</comment>
<keyword evidence="3 8" id="KW-0597">Phosphoprotein</keyword>
<proteinExistence type="inferred from homology"/>
<feature type="binding site" evidence="8 9">
    <location>
        <position position="85"/>
    </location>
    <ligand>
        <name>ATP</name>
        <dbReference type="ChEBI" id="CHEBI:30616"/>
    </ligand>
</feature>
<dbReference type="FunFam" id="3.30.70.141:FF:000002">
    <property type="entry name" value="Nucleoside diphosphate kinase"/>
    <property type="match status" value="1"/>
</dbReference>
<dbReference type="GO" id="GO:0005737">
    <property type="term" value="C:cytoplasm"/>
    <property type="evidence" value="ECO:0007669"/>
    <property type="project" value="UniProtKB-SubCell"/>
</dbReference>
<dbReference type="InterPro" id="IPR023005">
    <property type="entry name" value="Nucleoside_diP_kinase_AS"/>
</dbReference>
<evidence type="ECO:0000256" key="5">
    <source>
        <dbReference type="ARBA" id="ARBA00022741"/>
    </source>
</evidence>
<dbReference type="SMR" id="A0A075WJ99"/>
<protein>
    <recommendedName>
        <fullName evidence="8 11">Nucleoside diphosphate kinase</fullName>
        <shortName evidence="8">NDK</shortName>
        <shortName evidence="8">NDP kinase</shortName>
        <ecNumber evidence="8 11">2.7.4.6</ecNumber>
    </recommendedName>
    <alternativeName>
        <fullName evidence="8">Nucleoside-2-P kinase</fullName>
    </alternativeName>
</protein>
<organism evidence="13 14">
    <name type="scientific">Archaeoglobus fulgidus DSM 8774</name>
    <dbReference type="NCBI Taxonomy" id="1344584"/>
    <lineage>
        <taxon>Archaea</taxon>
        <taxon>Methanobacteriati</taxon>
        <taxon>Methanobacteriota</taxon>
        <taxon>Archaeoglobi</taxon>
        <taxon>Archaeoglobales</taxon>
        <taxon>Archaeoglobaceae</taxon>
        <taxon>Archaeoglobus</taxon>
    </lineage>
</organism>
<feature type="binding site" evidence="8 9">
    <location>
        <position position="9"/>
    </location>
    <ligand>
        <name>ATP</name>
        <dbReference type="ChEBI" id="CHEBI:30616"/>
    </ligand>
</feature>
<keyword evidence="8" id="KW-0460">Magnesium</keyword>
<evidence type="ECO:0000256" key="1">
    <source>
        <dbReference type="ARBA" id="ARBA00001946"/>
    </source>
</evidence>
<dbReference type="PROSITE" id="PS00469">
    <property type="entry name" value="NDPK"/>
    <property type="match status" value="1"/>
</dbReference>
<dbReference type="InterPro" id="IPR036850">
    <property type="entry name" value="NDK-like_dom_sf"/>
</dbReference>
<evidence type="ECO:0000256" key="10">
    <source>
        <dbReference type="RuleBase" id="RU004011"/>
    </source>
</evidence>
<dbReference type="EMBL" id="CP006577">
    <property type="protein sequence ID" value="AIG97643.1"/>
    <property type="molecule type" value="Genomic_DNA"/>
</dbReference>
<feature type="active site" description="Pros-phosphohistidine intermediate" evidence="8 9">
    <location>
        <position position="115"/>
    </location>
</feature>
<dbReference type="EC" id="2.7.4.6" evidence="8 11"/>
<dbReference type="GO" id="GO:0006241">
    <property type="term" value="P:CTP biosynthetic process"/>
    <property type="evidence" value="ECO:0007669"/>
    <property type="project" value="UniProtKB-UniRule"/>
</dbReference>
<dbReference type="GO" id="GO:0006228">
    <property type="term" value="P:UTP biosynthetic process"/>
    <property type="evidence" value="ECO:0007669"/>
    <property type="project" value="UniProtKB-UniRule"/>
</dbReference>
<dbReference type="GO" id="GO:0005524">
    <property type="term" value="F:ATP binding"/>
    <property type="evidence" value="ECO:0007669"/>
    <property type="project" value="UniProtKB-UniRule"/>
</dbReference>
<evidence type="ECO:0000256" key="6">
    <source>
        <dbReference type="ARBA" id="ARBA00022777"/>
    </source>
</evidence>
<dbReference type="PRINTS" id="PR01243">
    <property type="entry name" value="NUCDPKINASE"/>
</dbReference>
<dbReference type="InterPro" id="IPR001564">
    <property type="entry name" value="Nucleoside_diP_kinase"/>
</dbReference>
<accession>A0A075WJ99</accession>
<comment type="function">
    <text evidence="8">Major role in the synthesis of nucleoside triphosphates other than ATP. The ATP gamma phosphate is transferred to the NDP beta phosphate via a ping-pong mechanism, using a phosphorylated active-site intermediate.</text>
</comment>
<gene>
    <name evidence="8" type="primary">ndk</name>
    <name evidence="13" type="ORF">AFULGI_00008480</name>
</gene>
<evidence type="ECO:0000259" key="12">
    <source>
        <dbReference type="SMART" id="SM00562"/>
    </source>
</evidence>
<feature type="binding site" evidence="8 9">
    <location>
        <position position="57"/>
    </location>
    <ligand>
        <name>ATP</name>
        <dbReference type="ChEBI" id="CHEBI:30616"/>
    </ligand>
</feature>
<dbReference type="Gene3D" id="3.30.70.141">
    <property type="entry name" value="Nucleoside diphosphate kinase-like domain"/>
    <property type="match status" value="1"/>
</dbReference>
<name>A0A075WJ99_ARCFL</name>
<comment type="catalytic activity">
    <reaction evidence="8 11">
        <text>a 2'-deoxyribonucleoside 5'-diphosphate + ATP = a 2'-deoxyribonucleoside 5'-triphosphate + ADP</text>
        <dbReference type="Rhea" id="RHEA:44640"/>
        <dbReference type="ChEBI" id="CHEBI:30616"/>
        <dbReference type="ChEBI" id="CHEBI:61560"/>
        <dbReference type="ChEBI" id="CHEBI:73316"/>
        <dbReference type="ChEBI" id="CHEBI:456216"/>
        <dbReference type="EC" id="2.7.4.6"/>
    </reaction>
</comment>
<dbReference type="SUPFAM" id="SSF54919">
    <property type="entry name" value="Nucleoside diphosphate kinase, NDK"/>
    <property type="match status" value="1"/>
</dbReference>
<evidence type="ECO:0000313" key="13">
    <source>
        <dbReference type="EMBL" id="AIG97643.1"/>
    </source>
</evidence>
<evidence type="ECO:0000256" key="3">
    <source>
        <dbReference type="ARBA" id="ARBA00022553"/>
    </source>
</evidence>
<dbReference type="GeneID" id="24794365"/>
<evidence type="ECO:0000256" key="11">
    <source>
        <dbReference type="RuleBase" id="RU004013"/>
    </source>
</evidence>
<dbReference type="AlphaFoldDB" id="A0A075WJ99"/>
<feature type="binding site" evidence="8 9">
    <location>
        <position position="102"/>
    </location>
    <ligand>
        <name>ATP</name>
        <dbReference type="ChEBI" id="CHEBI:30616"/>
    </ligand>
</feature>
<reference evidence="13 14" key="1">
    <citation type="submission" date="2013-07" db="EMBL/GenBank/DDBJ databases">
        <title>Genome of Archaeoglobus fulgidus.</title>
        <authorList>
            <person name="Fiebig A."/>
            <person name="Birkeland N.-K."/>
        </authorList>
    </citation>
    <scope>NUCLEOTIDE SEQUENCE [LARGE SCALE GENOMIC DNA]</scope>
    <source>
        <strain evidence="13 14">DSM 8774</strain>
    </source>
</reference>
<comment type="subcellular location">
    <subcellularLocation>
        <location evidence="8">Cytoplasm</location>
    </subcellularLocation>
</comment>
<dbReference type="CDD" id="cd04413">
    <property type="entry name" value="NDPk_I"/>
    <property type="match status" value="1"/>
</dbReference>
<keyword evidence="4 8" id="KW-0808">Transferase</keyword>
<dbReference type="GO" id="GO:0046872">
    <property type="term" value="F:metal ion binding"/>
    <property type="evidence" value="ECO:0007669"/>
    <property type="project" value="UniProtKB-KW"/>
</dbReference>
<evidence type="ECO:0000256" key="7">
    <source>
        <dbReference type="ARBA" id="ARBA00022840"/>
    </source>
</evidence>
<comment type="similarity">
    <text evidence="2 8 9 10">Belongs to the NDK family.</text>
</comment>
<feature type="domain" description="Nucleoside diphosphate kinase-like" evidence="12">
    <location>
        <begin position="1"/>
        <end position="138"/>
    </location>
</feature>
<keyword evidence="8" id="KW-0546">Nucleotide metabolism</keyword>
<dbReference type="KEGG" id="afg:AFULGI_00008480"/>
<evidence type="ECO:0000256" key="4">
    <source>
        <dbReference type="ARBA" id="ARBA00022679"/>
    </source>
</evidence>
<dbReference type="SMART" id="SM00562">
    <property type="entry name" value="NDK"/>
    <property type="match status" value="1"/>
</dbReference>
<evidence type="ECO:0000256" key="9">
    <source>
        <dbReference type="PROSITE-ProRule" id="PRU00706"/>
    </source>
</evidence>
<evidence type="ECO:0000256" key="8">
    <source>
        <dbReference type="HAMAP-Rule" id="MF_00451"/>
    </source>
</evidence>
<dbReference type="NCBIfam" id="NF001908">
    <property type="entry name" value="PRK00668.1"/>
    <property type="match status" value="1"/>
</dbReference>
<keyword evidence="8" id="KW-0963">Cytoplasm</keyword>
<dbReference type="Pfam" id="PF00334">
    <property type="entry name" value="NDK"/>
    <property type="match status" value="1"/>
</dbReference>
<evidence type="ECO:0000256" key="2">
    <source>
        <dbReference type="ARBA" id="ARBA00008142"/>
    </source>
</evidence>
<dbReference type="RefSeq" id="WP_010878270.1">
    <property type="nucleotide sequence ID" value="NZ_CP006577.1"/>
</dbReference>
<dbReference type="HAMAP" id="MF_00451">
    <property type="entry name" value="NDP_kinase"/>
    <property type="match status" value="1"/>
</dbReference>
<keyword evidence="6 8" id="KW-0418">Kinase</keyword>
<dbReference type="GO" id="GO:0004550">
    <property type="term" value="F:nucleoside diphosphate kinase activity"/>
    <property type="evidence" value="ECO:0007669"/>
    <property type="project" value="UniProtKB-UniRule"/>
</dbReference>
<dbReference type="GO" id="GO:0006183">
    <property type="term" value="P:GTP biosynthetic process"/>
    <property type="evidence" value="ECO:0007669"/>
    <property type="project" value="UniProtKB-UniRule"/>
</dbReference>
<dbReference type="PANTHER" id="PTHR11349">
    <property type="entry name" value="NUCLEOSIDE DIPHOSPHATE KINASE"/>
    <property type="match status" value="1"/>
</dbReference>